<evidence type="ECO:0000256" key="2">
    <source>
        <dbReference type="SAM" id="SignalP"/>
    </source>
</evidence>
<organism evidence="3 4">
    <name type="scientific">Plectonema radiosum NIES-515</name>
    <dbReference type="NCBI Taxonomy" id="2986073"/>
    <lineage>
        <taxon>Bacteria</taxon>
        <taxon>Bacillati</taxon>
        <taxon>Cyanobacteriota</taxon>
        <taxon>Cyanophyceae</taxon>
        <taxon>Oscillatoriophycideae</taxon>
        <taxon>Oscillatoriales</taxon>
        <taxon>Microcoleaceae</taxon>
        <taxon>Plectonema</taxon>
    </lineage>
</organism>
<sequence length="137" mass="13759">MQVSSAAILTLATLATSNATVAIAAPSITPTQQELAGLVVPVTQENTPAPIKAYTQSGLSQDIASPETIVVQQFSQTPANNNSIVPKQEVEIGGQGDSLGTGGLLGDKGTPWGLRDQGGQGGISPSSPVVLIPPSST</sequence>
<feature type="chain" id="PRO_5047529980" evidence="2">
    <location>
        <begin position="25"/>
        <end position="137"/>
    </location>
</feature>
<protein>
    <submittedName>
        <fullName evidence="3">Uncharacterized protein</fullName>
    </submittedName>
</protein>
<proteinExistence type="predicted"/>
<reference evidence="3 4" key="1">
    <citation type="submission" date="2022-10" db="EMBL/GenBank/DDBJ databases">
        <title>Identification of biosynthetic pathway for the production of the potent trypsin inhibitor radiosumin.</title>
        <authorList>
            <person name="Fewer D.P."/>
            <person name="Delbaje E."/>
            <person name="Ouyang X."/>
            <person name="Agostino P.D."/>
            <person name="Wahlsten M."/>
            <person name="Jokela J."/>
            <person name="Permi P."/>
            <person name="Haapaniemi E."/>
            <person name="Koistinen H."/>
        </authorList>
    </citation>
    <scope>NUCLEOTIDE SEQUENCE [LARGE SCALE GENOMIC DNA]</scope>
    <source>
        <strain evidence="3 4">NIES-515</strain>
    </source>
</reference>
<keyword evidence="4" id="KW-1185">Reference proteome</keyword>
<evidence type="ECO:0000313" key="4">
    <source>
        <dbReference type="Proteomes" id="UP001526143"/>
    </source>
</evidence>
<evidence type="ECO:0000313" key="3">
    <source>
        <dbReference type="EMBL" id="MCV3215993.1"/>
    </source>
</evidence>
<feature type="compositionally biased region" description="Gly residues" evidence="1">
    <location>
        <begin position="93"/>
        <end position="106"/>
    </location>
</feature>
<feature type="signal peptide" evidence="2">
    <location>
        <begin position="1"/>
        <end position="24"/>
    </location>
</feature>
<name>A0ABT3B3N6_9CYAN</name>
<dbReference type="Proteomes" id="UP001526143">
    <property type="component" value="Unassembled WGS sequence"/>
</dbReference>
<dbReference type="EMBL" id="JAOWRF010000300">
    <property type="protein sequence ID" value="MCV3215993.1"/>
    <property type="molecule type" value="Genomic_DNA"/>
</dbReference>
<accession>A0ABT3B3N6</accession>
<feature type="region of interest" description="Disordered" evidence="1">
    <location>
        <begin position="92"/>
        <end position="137"/>
    </location>
</feature>
<feature type="compositionally biased region" description="Low complexity" evidence="1">
    <location>
        <begin position="123"/>
        <end position="137"/>
    </location>
</feature>
<gene>
    <name evidence="3" type="ORF">OGM63_21195</name>
</gene>
<keyword evidence="2" id="KW-0732">Signal</keyword>
<dbReference type="RefSeq" id="WP_263747638.1">
    <property type="nucleotide sequence ID" value="NZ_JAOWRF010000300.1"/>
</dbReference>
<comment type="caution">
    <text evidence="3">The sequence shown here is derived from an EMBL/GenBank/DDBJ whole genome shotgun (WGS) entry which is preliminary data.</text>
</comment>
<feature type="non-terminal residue" evidence="3">
    <location>
        <position position="137"/>
    </location>
</feature>
<evidence type="ECO:0000256" key="1">
    <source>
        <dbReference type="SAM" id="MobiDB-lite"/>
    </source>
</evidence>